<organism evidence="9 10">
    <name type="scientific">Candidatus Wallbacteria bacterium HGW-Wallbacteria-1</name>
    <dbReference type="NCBI Taxonomy" id="2013854"/>
    <lineage>
        <taxon>Bacteria</taxon>
        <taxon>Candidatus Walliibacteriota</taxon>
    </lineage>
</organism>
<accession>A0A2N1PSC1</accession>
<dbReference type="AlphaFoldDB" id="A0A2N1PSC1"/>
<evidence type="ECO:0000313" key="9">
    <source>
        <dbReference type="EMBL" id="PKK91172.1"/>
    </source>
</evidence>
<gene>
    <name evidence="9" type="ORF">CVV64_05225</name>
</gene>
<dbReference type="Proteomes" id="UP000233256">
    <property type="component" value="Unassembled WGS sequence"/>
</dbReference>
<feature type="transmembrane region" description="Helical" evidence="7">
    <location>
        <begin position="134"/>
        <end position="162"/>
    </location>
</feature>
<evidence type="ECO:0000256" key="2">
    <source>
        <dbReference type="ARBA" id="ARBA00022448"/>
    </source>
</evidence>
<keyword evidence="5 7" id="KW-1133">Transmembrane helix</keyword>
<dbReference type="Pfam" id="PF19300">
    <property type="entry name" value="BPD_transp_1_N"/>
    <property type="match status" value="1"/>
</dbReference>
<feature type="domain" description="ABC transmembrane type-1" evidence="8">
    <location>
        <begin position="95"/>
        <end position="298"/>
    </location>
</feature>
<keyword evidence="2 7" id="KW-0813">Transport</keyword>
<dbReference type="PROSITE" id="PS50928">
    <property type="entry name" value="ABC_TM1"/>
    <property type="match status" value="1"/>
</dbReference>
<proteinExistence type="inferred from homology"/>
<protein>
    <submittedName>
        <fullName evidence="9">Peptide ABC transporter</fullName>
    </submittedName>
</protein>
<comment type="similarity">
    <text evidence="7">Belongs to the binding-protein-dependent transport system permease family.</text>
</comment>
<dbReference type="CDD" id="cd06261">
    <property type="entry name" value="TM_PBP2"/>
    <property type="match status" value="1"/>
</dbReference>
<dbReference type="InterPro" id="IPR035906">
    <property type="entry name" value="MetI-like_sf"/>
</dbReference>
<evidence type="ECO:0000256" key="6">
    <source>
        <dbReference type="ARBA" id="ARBA00023136"/>
    </source>
</evidence>
<sequence length="318" mass="34610">MGSFILRRVIALFPVLLGISLITFTMMYVLPGDPALFVAGERADDATIRALRQEMGLDRSLSQQYLHFLGRTLRGDLGRSIITGRDVQQDIIEYLPNTLKLAMAAILVSTITGITMGVLAAVWRGTLLDHMIMLFSLVGVSTPIFFSAMIAIYVFAVILGILPPSGTGDGSLRYLILPALTLGIRSGAFLTRITRTSMLEVLQMEYVRAARARGVCGIILHLRHSLRNALVPVITVIGLDFSSYLNGSVITETIFSWPGIGRYIMVSITKRDLPAISASVLVCACVFVLVNLAVDILYGYLNPKLDASSQNDSGREVA</sequence>
<dbReference type="GO" id="GO:0071916">
    <property type="term" value="F:dipeptide transmembrane transporter activity"/>
    <property type="evidence" value="ECO:0007669"/>
    <property type="project" value="TreeGrafter"/>
</dbReference>
<feature type="transmembrane region" description="Helical" evidence="7">
    <location>
        <begin position="101"/>
        <end position="122"/>
    </location>
</feature>
<feature type="transmembrane region" description="Helical" evidence="7">
    <location>
        <begin position="275"/>
        <end position="301"/>
    </location>
</feature>
<evidence type="ECO:0000256" key="4">
    <source>
        <dbReference type="ARBA" id="ARBA00022692"/>
    </source>
</evidence>
<reference evidence="9 10" key="1">
    <citation type="journal article" date="2017" name="ISME J.">
        <title>Potential for microbial H2 and metal transformations associated with novel bacteria and archaea in deep terrestrial subsurface sediments.</title>
        <authorList>
            <person name="Hernsdorf A.W."/>
            <person name="Amano Y."/>
            <person name="Miyakawa K."/>
            <person name="Ise K."/>
            <person name="Suzuki Y."/>
            <person name="Anantharaman K."/>
            <person name="Probst A."/>
            <person name="Burstein D."/>
            <person name="Thomas B.C."/>
            <person name="Banfield J.F."/>
        </authorList>
    </citation>
    <scope>NUCLEOTIDE SEQUENCE [LARGE SCALE GENOMIC DNA]</scope>
    <source>
        <strain evidence="9">HGW-Wallbacteria-1</strain>
    </source>
</reference>
<dbReference type="EMBL" id="PGXC01000003">
    <property type="protein sequence ID" value="PKK91172.1"/>
    <property type="molecule type" value="Genomic_DNA"/>
</dbReference>
<name>A0A2N1PSC1_9BACT</name>
<evidence type="ECO:0000256" key="1">
    <source>
        <dbReference type="ARBA" id="ARBA00004651"/>
    </source>
</evidence>
<feature type="transmembrane region" description="Helical" evidence="7">
    <location>
        <begin position="174"/>
        <end position="194"/>
    </location>
</feature>
<evidence type="ECO:0000256" key="3">
    <source>
        <dbReference type="ARBA" id="ARBA00022475"/>
    </source>
</evidence>
<dbReference type="SUPFAM" id="SSF161098">
    <property type="entry name" value="MetI-like"/>
    <property type="match status" value="1"/>
</dbReference>
<keyword evidence="4 7" id="KW-0812">Transmembrane</keyword>
<feature type="transmembrane region" description="Helical" evidence="7">
    <location>
        <begin position="9"/>
        <end position="30"/>
    </location>
</feature>
<dbReference type="InterPro" id="IPR045621">
    <property type="entry name" value="BPD_transp_1_N"/>
</dbReference>
<dbReference type="InterPro" id="IPR000515">
    <property type="entry name" value="MetI-like"/>
</dbReference>
<comment type="caution">
    <text evidence="9">The sequence shown here is derived from an EMBL/GenBank/DDBJ whole genome shotgun (WGS) entry which is preliminary data.</text>
</comment>
<keyword evidence="6 7" id="KW-0472">Membrane</keyword>
<evidence type="ECO:0000256" key="7">
    <source>
        <dbReference type="RuleBase" id="RU363032"/>
    </source>
</evidence>
<dbReference type="GO" id="GO:0005886">
    <property type="term" value="C:plasma membrane"/>
    <property type="evidence" value="ECO:0007669"/>
    <property type="project" value="UniProtKB-SubCell"/>
</dbReference>
<evidence type="ECO:0000313" key="10">
    <source>
        <dbReference type="Proteomes" id="UP000233256"/>
    </source>
</evidence>
<comment type="subcellular location">
    <subcellularLocation>
        <location evidence="1 7">Cell membrane</location>
        <topology evidence="1 7">Multi-pass membrane protein</topology>
    </subcellularLocation>
</comment>
<keyword evidence="3" id="KW-1003">Cell membrane</keyword>
<dbReference type="PANTHER" id="PTHR43163">
    <property type="entry name" value="DIPEPTIDE TRANSPORT SYSTEM PERMEASE PROTEIN DPPB-RELATED"/>
    <property type="match status" value="1"/>
</dbReference>
<dbReference type="Gene3D" id="1.10.3720.10">
    <property type="entry name" value="MetI-like"/>
    <property type="match status" value="1"/>
</dbReference>
<dbReference type="PANTHER" id="PTHR43163:SF6">
    <property type="entry name" value="DIPEPTIDE TRANSPORT SYSTEM PERMEASE PROTEIN DPPB-RELATED"/>
    <property type="match status" value="1"/>
</dbReference>
<dbReference type="Pfam" id="PF00528">
    <property type="entry name" value="BPD_transp_1"/>
    <property type="match status" value="1"/>
</dbReference>
<evidence type="ECO:0000259" key="8">
    <source>
        <dbReference type="PROSITE" id="PS50928"/>
    </source>
</evidence>
<evidence type="ECO:0000256" key="5">
    <source>
        <dbReference type="ARBA" id="ARBA00022989"/>
    </source>
</evidence>